<comment type="function">
    <text evidence="2">Catalyzes the reversible conversion of 3-phosphohydroxypyruvate to phosphoserine and of 3-hydroxy-2-oxo-4-phosphonooxybutanoate to phosphohydroxythreonine.</text>
</comment>
<keyword evidence="8" id="KW-0028">Amino-acid biosynthesis</keyword>
<dbReference type="EC" id="2.6.1.52" evidence="5"/>
<dbReference type="InterPro" id="IPR015424">
    <property type="entry name" value="PyrdxlP-dep_Trfase"/>
</dbReference>
<gene>
    <name evidence="17" type="ORF">C7K25_11820</name>
</gene>
<comment type="similarity">
    <text evidence="4">Belongs to the class-V pyridoxal-phosphate-dependent aminotransferase family. SerC subfamily.</text>
</comment>
<comment type="caution">
    <text evidence="17">The sequence shown here is derived from an EMBL/GenBank/DDBJ whole genome shotgun (WGS) entry which is preliminary data.</text>
</comment>
<reference evidence="17" key="1">
    <citation type="submission" date="2018-03" db="EMBL/GenBank/DDBJ databases">
        <authorList>
            <person name="Nunes O.C."/>
            <person name="Lopes A.R."/>
            <person name="Froufe H."/>
            <person name="Munoz-Merida A."/>
            <person name="Barroso C."/>
            <person name="Egas C."/>
        </authorList>
    </citation>
    <scope>NUCLEOTIDE SEQUENCE</scope>
    <source>
        <strain evidence="17">ON4</strain>
    </source>
</reference>
<dbReference type="PANTHER" id="PTHR21152">
    <property type="entry name" value="AMINOTRANSFERASE CLASS V"/>
    <property type="match status" value="1"/>
</dbReference>
<evidence type="ECO:0000256" key="10">
    <source>
        <dbReference type="ARBA" id="ARBA00022898"/>
    </source>
</evidence>
<dbReference type="PANTHER" id="PTHR21152:SF40">
    <property type="entry name" value="ALANINE--GLYOXYLATE AMINOTRANSFERASE"/>
    <property type="match status" value="1"/>
</dbReference>
<keyword evidence="12" id="KW-0718">Serine biosynthesis</keyword>
<dbReference type="InterPro" id="IPR015422">
    <property type="entry name" value="PyrdxlP-dep_Trfase_small"/>
</dbReference>
<evidence type="ECO:0000256" key="14">
    <source>
        <dbReference type="ARBA" id="ARBA00047630"/>
    </source>
</evidence>
<evidence type="ECO:0000256" key="9">
    <source>
        <dbReference type="ARBA" id="ARBA00022679"/>
    </source>
</evidence>
<evidence type="ECO:0000313" key="17">
    <source>
        <dbReference type="EMBL" id="MDJ1372047.1"/>
    </source>
</evidence>
<evidence type="ECO:0000313" key="18">
    <source>
        <dbReference type="Proteomes" id="UP001170379"/>
    </source>
</evidence>
<keyword evidence="9" id="KW-0808">Transferase</keyword>
<evidence type="ECO:0000256" key="12">
    <source>
        <dbReference type="ARBA" id="ARBA00023299"/>
    </source>
</evidence>
<reference evidence="17" key="2">
    <citation type="journal article" date="2022" name="Sci. Rep.">
        <title>In silico prediction of the enzymes involved in the degradation of the herbicide molinate by Gulosibacter molinativorax ON4T.</title>
        <authorList>
            <person name="Lopes A.R."/>
            <person name="Bunin E."/>
            <person name="Viana A.T."/>
            <person name="Froufe H."/>
            <person name="Munoz-Merida A."/>
            <person name="Pinho D."/>
            <person name="Figueiredo J."/>
            <person name="Barroso C."/>
            <person name="Vaz-Moreira I."/>
            <person name="Bellanger X."/>
            <person name="Egas C."/>
            <person name="Nunes O.C."/>
        </authorList>
    </citation>
    <scope>NUCLEOTIDE SEQUENCE</scope>
    <source>
        <strain evidence="17">ON4</strain>
    </source>
</reference>
<evidence type="ECO:0000259" key="16">
    <source>
        <dbReference type="Pfam" id="PF00266"/>
    </source>
</evidence>
<evidence type="ECO:0000256" key="2">
    <source>
        <dbReference type="ARBA" id="ARBA00003483"/>
    </source>
</evidence>
<accession>A0ABT7CA63</accession>
<evidence type="ECO:0000256" key="15">
    <source>
        <dbReference type="ARBA" id="ARBA00049007"/>
    </source>
</evidence>
<name>A0ABT7CA63_9MICO</name>
<dbReference type="RefSeq" id="WP_026937276.1">
    <property type="nucleotide sequence ID" value="NZ_CP028426.1"/>
</dbReference>
<dbReference type="PIRSF" id="PIRSF000525">
    <property type="entry name" value="SerC"/>
    <property type="match status" value="1"/>
</dbReference>
<keyword evidence="7" id="KW-0032">Aminotransferase</keyword>
<dbReference type="EMBL" id="PXVD01000019">
    <property type="protein sequence ID" value="MDJ1372047.1"/>
    <property type="molecule type" value="Genomic_DNA"/>
</dbReference>
<dbReference type="NCBIfam" id="TIGR01366">
    <property type="entry name" value="serC_3"/>
    <property type="match status" value="1"/>
</dbReference>
<keyword evidence="11" id="KW-0664">Pyridoxine biosynthesis</keyword>
<evidence type="ECO:0000256" key="4">
    <source>
        <dbReference type="ARBA" id="ARBA00006904"/>
    </source>
</evidence>
<dbReference type="Gene3D" id="3.90.1150.10">
    <property type="entry name" value="Aspartate Aminotransferase, domain 1"/>
    <property type="match status" value="1"/>
</dbReference>
<comment type="pathway">
    <text evidence="3">Amino-acid biosynthesis; L-serine biosynthesis; L-serine from 3-phospho-D-glycerate: step 2/3.</text>
</comment>
<evidence type="ECO:0000256" key="5">
    <source>
        <dbReference type="ARBA" id="ARBA00013030"/>
    </source>
</evidence>
<proteinExistence type="inferred from homology"/>
<evidence type="ECO:0000256" key="13">
    <source>
        <dbReference type="ARBA" id="ARBA00031421"/>
    </source>
</evidence>
<evidence type="ECO:0000256" key="8">
    <source>
        <dbReference type="ARBA" id="ARBA00022605"/>
    </source>
</evidence>
<evidence type="ECO:0000256" key="1">
    <source>
        <dbReference type="ARBA" id="ARBA00001933"/>
    </source>
</evidence>
<dbReference type="InterPro" id="IPR015421">
    <property type="entry name" value="PyrdxlP-dep_Trfase_major"/>
</dbReference>
<dbReference type="Pfam" id="PF00266">
    <property type="entry name" value="Aminotran_5"/>
    <property type="match status" value="1"/>
</dbReference>
<dbReference type="InterPro" id="IPR022278">
    <property type="entry name" value="Pser_aminoTfrase"/>
</dbReference>
<evidence type="ECO:0000256" key="3">
    <source>
        <dbReference type="ARBA" id="ARBA00005099"/>
    </source>
</evidence>
<comment type="cofactor">
    <cofactor evidence="1">
        <name>pyridoxal 5'-phosphate</name>
        <dbReference type="ChEBI" id="CHEBI:597326"/>
    </cofactor>
</comment>
<sequence length="370" mass="40283">MTEIRIPADLLPQDGRFGSGPSLVRTQQLDDLMDRATTVIGTSHRQQPVKQLVHDIREGIADLYRVPDGYEVLLANGGASAFWDAAAFGLIEKRAQTAVFGEFSSKFAHSASAPWLEAPDVREAAAGSVARLEAAEGIDLYATAHNETSTGAMVSIERVQHDGALTMVDATSAAGGIAVDLSATDVYYFSPQKNFGSDGGLWLAVVSPAAIERIERIAASDRFIPEFLSLKHAIDNSRKDQTLNTPAVASLSLLESQVRWMNENGGLEFVDARTRQSSNFLYEWIAHNPWASAFVAEEQYRSQVVVTIDLDESVNGKAVTSVLREHGIVDIEPYRKLGRNQLRVGTFASVDPVDVSSLADCITYVVERLD</sequence>
<feature type="domain" description="Aminotransferase class V" evidence="16">
    <location>
        <begin position="40"/>
        <end position="328"/>
    </location>
</feature>
<evidence type="ECO:0000256" key="11">
    <source>
        <dbReference type="ARBA" id="ARBA00023096"/>
    </source>
</evidence>
<comment type="catalytic activity">
    <reaction evidence="15">
        <text>O-phospho-L-serine + 2-oxoglutarate = 3-phosphooxypyruvate + L-glutamate</text>
        <dbReference type="Rhea" id="RHEA:14329"/>
        <dbReference type="ChEBI" id="CHEBI:16810"/>
        <dbReference type="ChEBI" id="CHEBI:18110"/>
        <dbReference type="ChEBI" id="CHEBI:29985"/>
        <dbReference type="ChEBI" id="CHEBI:57524"/>
        <dbReference type="EC" id="2.6.1.52"/>
    </reaction>
</comment>
<keyword evidence="10" id="KW-0663">Pyridoxal phosphate</keyword>
<dbReference type="Proteomes" id="UP001170379">
    <property type="component" value="Unassembled WGS sequence"/>
</dbReference>
<dbReference type="SUPFAM" id="SSF53383">
    <property type="entry name" value="PLP-dependent transferases"/>
    <property type="match status" value="1"/>
</dbReference>
<organism evidence="17 18">
    <name type="scientific">Gulosibacter molinativorax</name>
    <dbReference type="NCBI Taxonomy" id="256821"/>
    <lineage>
        <taxon>Bacteria</taxon>
        <taxon>Bacillati</taxon>
        <taxon>Actinomycetota</taxon>
        <taxon>Actinomycetes</taxon>
        <taxon>Micrococcales</taxon>
        <taxon>Microbacteriaceae</taxon>
        <taxon>Gulosibacter</taxon>
    </lineage>
</organism>
<protein>
    <recommendedName>
        <fullName evidence="5">phosphoserine transaminase</fullName>
        <ecNumber evidence="5">2.6.1.52</ecNumber>
    </recommendedName>
    <alternativeName>
        <fullName evidence="13">Phosphohydroxythreonine aminotransferase</fullName>
    </alternativeName>
</protein>
<dbReference type="Gene3D" id="3.40.640.10">
    <property type="entry name" value="Type I PLP-dependent aspartate aminotransferase-like (Major domain)"/>
    <property type="match status" value="1"/>
</dbReference>
<dbReference type="InterPro" id="IPR000192">
    <property type="entry name" value="Aminotrans_V_dom"/>
</dbReference>
<dbReference type="InterPro" id="IPR006272">
    <property type="entry name" value="Pser_aminoTfrase_mycobac"/>
</dbReference>
<comment type="catalytic activity">
    <reaction evidence="14">
        <text>4-(phosphooxy)-L-threonine + 2-oxoglutarate = (R)-3-hydroxy-2-oxo-4-phosphooxybutanoate + L-glutamate</text>
        <dbReference type="Rhea" id="RHEA:16573"/>
        <dbReference type="ChEBI" id="CHEBI:16810"/>
        <dbReference type="ChEBI" id="CHEBI:29985"/>
        <dbReference type="ChEBI" id="CHEBI:58452"/>
        <dbReference type="ChEBI" id="CHEBI:58538"/>
        <dbReference type="EC" id="2.6.1.52"/>
    </reaction>
</comment>
<keyword evidence="6" id="KW-0963">Cytoplasm</keyword>
<evidence type="ECO:0000256" key="6">
    <source>
        <dbReference type="ARBA" id="ARBA00022490"/>
    </source>
</evidence>
<evidence type="ECO:0000256" key="7">
    <source>
        <dbReference type="ARBA" id="ARBA00022576"/>
    </source>
</evidence>
<keyword evidence="18" id="KW-1185">Reference proteome</keyword>